<keyword evidence="2" id="KW-0808">Transferase</keyword>
<gene>
    <name evidence="5" type="ORF">P9H32_03390</name>
</gene>
<feature type="domain" description="Carbohydrate kinase PfkB" evidence="4">
    <location>
        <begin position="54"/>
        <end position="298"/>
    </location>
</feature>
<sequence length="310" mass="34568">MIGKRKWKIPGTGKQIFGMGPGTEASTERALVIGEAMIQNLLTGRTPQSSPLQVARQLQELNISTQFVTRVGDDDDGHIILSHIDQNGLDTFHIQRDRTHPTASIETDNARDGEGYNQPVVPRAAFDFIEFDSFIPFAQSESLLIYFDSLIQRNHASRKRFHQFLEQIPETAICTYDMNLYPECCKRELIIPSLQRADLLILSEDELTVIGELMGAPPGIDYLAQSIMDIFEITQIAITRGTAGSILYTPQGCYSQRPTRFGRSTNIDSGQAAATFAAMISDCFLKQVPPKKSVKRATKRAENYRAPLSP</sequence>
<comment type="similarity">
    <text evidence="1">Belongs to the carbohydrate kinase PfkB family.</text>
</comment>
<evidence type="ECO:0000256" key="2">
    <source>
        <dbReference type="ARBA" id="ARBA00022679"/>
    </source>
</evidence>
<keyword evidence="3 5" id="KW-0418">Kinase</keyword>
<reference evidence="5 6" key="1">
    <citation type="journal article" date="2024" name="Appl. Environ. Microbiol.">
        <title>Pontiella agarivorans sp. nov., a novel marine anaerobic bacterium capable of degrading macroalgal polysaccharides and fixing nitrogen.</title>
        <authorList>
            <person name="Liu N."/>
            <person name="Kivenson V."/>
            <person name="Peng X."/>
            <person name="Cui Z."/>
            <person name="Lankiewicz T.S."/>
            <person name="Gosselin K.M."/>
            <person name="English C.J."/>
            <person name="Blair E.M."/>
            <person name="O'Malley M.A."/>
            <person name="Valentine D.L."/>
        </authorList>
    </citation>
    <scope>NUCLEOTIDE SEQUENCE [LARGE SCALE GENOMIC DNA]</scope>
    <source>
        <strain evidence="5 6">NLcol2</strain>
    </source>
</reference>
<dbReference type="InterPro" id="IPR050306">
    <property type="entry name" value="PfkB_Carbo_kinase"/>
</dbReference>
<dbReference type="Pfam" id="PF00294">
    <property type="entry name" value="PfkB"/>
    <property type="match status" value="1"/>
</dbReference>
<proteinExistence type="inferred from homology"/>
<keyword evidence="6" id="KW-1185">Reference proteome</keyword>
<evidence type="ECO:0000313" key="6">
    <source>
        <dbReference type="Proteomes" id="UP001290861"/>
    </source>
</evidence>
<accession>A0ABU5MTW5</accession>
<dbReference type="PANTHER" id="PTHR43085:SF57">
    <property type="entry name" value="CARBOHYDRATE KINASE PFKB DOMAIN-CONTAINING PROTEIN"/>
    <property type="match status" value="1"/>
</dbReference>
<dbReference type="InterPro" id="IPR029056">
    <property type="entry name" value="Ribokinase-like"/>
</dbReference>
<evidence type="ECO:0000259" key="4">
    <source>
        <dbReference type="Pfam" id="PF00294"/>
    </source>
</evidence>
<dbReference type="Proteomes" id="UP001290861">
    <property type="component" value="Unassembled WGS sequence"/>
</dbReference>
<dbReference type="EMBL" id="JARVCO010000002">
    <property type="protein sequence ID" value="MDZ8117659.1"/>
    <property type="molecule type" value="Genomic_DNA"/>
</dbReference>
<dbReference type="Gene3D" id="3.40.1190.20">
    <property type="match status" value="1"/>
</dbReference>
<protein>
    <submittedName>
        <fullName evidence="5">PfkB family carbohydrate kinase</fullName>
    </submittedName>
</protein>
<dbReference type="GO" id="GO:0016301">
    <property type="term" value="F:kinase activity"/>
    <property type="evidence" value="ECO:0007669"/>
    <property type="project" value="UniProtKB-KW"/>
</dbReference>
<dbReference type="SUPFAM" id="SSF53613">
    <property type="entry name" value="Ribokinase-like"/>
    <property type="match status" value="1"/>
</dbReference>
<dbReference type="PANTHER" id="PTHR43085">
    <property type="entry name" value="HEXOKINASE FAMILY MEMBER"/>
    <property type="match status" value="1"/>
</dbReference>
<evidence type="ECO:0000256" key="3">
    <source>
        <dbReference type="ARBA" id="ARBA00022777"/>
    </source>
</evidence>
<dbReference type="RefSeq" id="WP_322607458.1">
    <property type="nucleotide sequence ID" value="NZ_JARVCO010000002.1"/>
</dbReference>
<organism evidence="5 6">
    <name type="scientific">Pontiella agarivorans</name>
    <dbReference type="NCBI Taxonomy" id="3038953"/>
    <lineage>
        <taxon>Bacteria</taxon>
        <taxon>Pseudomonadati</taxon>
        <taxon>Kiritimatiellota</taxon>
        <taxon>Kiritimatiellia</taxon>
        <taxon>Kiritimatiellales</taxon>
        <taxon>Pontiellaceae</taxon>
        <taxon>Pontiella</taxon>
    </lineage>
</organism>
<comment type="caution">
    <text evidence="5">The sequence shown here is derived from an EMBL/GenBank/DDBJ whole genome shotgun (WGS) entry which is preliminary data.</text>
</comment>
<dbReference type="InterPro" id="IPR011611">
    <property type="entry name" value="PfkB_dom"/>
</dbReference>
<evidence type="ECO:0000313" key="5">
    <source>
        <dbReference type="EMBL" id="MDZ8117659.1"/>
    </source>
</evidence>
<evidence type="ECO:0000256" key="1">
    <source>
        <dbReference type="ARBA" id="ARBA00010688"/>
    </source>
</evidence>
<name>A0ABU5MTW5_9BACT</name>